<evidence type="ECO:0000256" key="1">
    <source>
        <dbReference type="ARBA" id="ARBA00004123"/>
    </source>
</evidence>
<dbReference type="InterPro" id="IPR003316">
    <property type="entry name" value="E2F_WHTH_DNA-bd_dom"/>
</dbReference>
<keyword evidence="7 11" id="KW-0238">DNA-binding</keyword>
<comment type="function">
    <text evidence="11">Involved in the regulation of the G1/S transition. Increases the DNA binding activity of E2F proteins after heterodimerization.</text>
</comment>
<dbReference type="Pfam" id="PF08781">
    <property type="entry name" value="DP"/>
    <property type="match status" value="1"/>
</dbReference>
<dbReference type="Gene3D" id="1.10.10.10">
    <property type="entry name" value="Winged helix-like DNA-binding domain superfamily/Winged helix DNA-binding domain"/>
    <property type="match status" value="1"/>
</dbReference>
<dbReference type="GO" id="GO:0006357">
    <property type="term" value="P:regulation of transcription by RNA polymerase II"/>
    <property type="evidence" value="ECO:0000318"/>
    <property type="project" value="GO_Central"/>
</dbReference>
<dbReference type="GO" id="GO:0070176">
    <property type="term" value="C:DRM complex"/>
    <property type="evidence" value="ECO:0007669"/>
    <property type="project" value="UniProtKB-ARBA"/>
</dbReference>
<dbReference type="EMBL" id="LFYR01001962">
    <property type="protein sequence ID" value="KMZ58252.1"/>
    <property type="molecule type" value="Genomic_DNA"/>
</dbReference>
<gene>
    <name evidence="16" type="ORF">ZOSMA_78G00190</name>
</gene>
<name>A0A0K9NQ97_ZOSMR</name>
<evidence type="ECO:0000256" key="12">
    <source>
        <dbReference type="RuleBase" id="RU003796"/>
    </source>
</evidence>
<keyword evidence="8 11" id="KW-0804">Transcription</keyword>
<dbReference type="GO" id="GO:0005737">
    <property type="term" value="C:cytoplasm"/>
    <property type="evidence" value="ECO:0007669"/>
    <property type="project" value="UniProtKB-SubCell"/>
</dbReference>
<comment type="caution">
    <text evidence="16">The sequence shown here is derived from an EMBL/GenBank/DDBJ whole genome shotgun (WGS) entry which is preliminary data.</text>
</comment>
<evidence type="ECO:0000256" key="4">
    <source>
        <dbReference type="ARBA" id="ARBA00022490"/>
    </source>
</evidence>
<dbReference type="InterPro" id="IPR038168">
    <property type="entry name" value="TF_DP_C_sf"/>
</dbReference>
<comment type="subcellular location">
    <subcellularLocation>
        <location evidence="2">Cytoplasm</location>
    </subcellularLocation>
    <subcellularLocation>
        <location evidence="1 11 12">Nucleus</location>
    </subcellularLocation>
</comment>
<dbReference type="STRING" id="29655.A0A0K9NQ97"/>
<evidence type="ECO:0000256" key="3">
    <source>
        <dbReference type="ARBA" id="ARBA00010940"/>
    </source>
</evidence>
<dbReference type="SMART" id="SM01138">
    <property type="entry name" value="DP"/>
    <property type="match status" value="1"/>
</dbReference>
<feature type="compositionally biased region" description="Basic and acidic residues" evidence="13">
    <location>
        <begin position="1"/>
        <end position="13"/>
    </location>
</feature>
<evidence type="ECO:0000256" key="10">
    <source>
        <dbReference type="ARBA" id="ARBA00023306"/>
    </source>
</evidence>
<dbReference type="AlphaFoldDB" id="A0A0K9NQ97"/>
<dbReference type="FunFam" id="1.10.10.10:FF:000187">
    <property type="entry name" value="Transcription factor-like protein DPB"/>
    <property type="match status" value="1"/>
</dbReference>
<dbReference type="PANTHER" id="PTHR12548">
    <property type="entry name" value="TRANSCRIPTION FACTOR DP"/>
    <property type="match status" value="1"/>
</dbReference>
<evidence type="ECO:0000256" key="11">
    <source>
        <dbReference type="PIRNR" id="PIRNR009404"/>
    </source>
</evidence>
<keyword evidence="10" id="KW-0131">Cell cycle</keyword>
<evidence type="ECO:0000256" key="7">
    <source>
        <dbReference type="ARBA" id="ARBA00023125"/>
    </source>
</evidence>
<dbReference type="SUPFAM" id="SSF144074">
    <property type="entry name" value="E2F-DP heterodimerization region"/>
    <property type="match status" value="1"/>
</dbReference>
<dbReference type="PANTHER" id="PTHR12548:SF9">
    <property type="entry name" value="TRANSCRIPTION FACTOR DP"/>
    <property type="match status" value="1"/>
</dbReference>
<dbReference type="InterPro" id="IPR015648">
    <property type="entry name" value="Transcrpt_fac_DP"/>
</dbReference>
<dbReference type="SMART" id="SM01372">
    <property type="entry name" value="E2F_TDP"/>
    <property type="match status" value="1"/>
</dbReference>
<evidence type="ECO:0000313" key="17">
    <source>
        <dbReference type="Proteomes" id="UP000036987"/>
    </source>
</evidence>
<dbReference type="InterPro" id="IPR037241">
    <property type="entry name" value="E2F-DP_heterodim"/>
</dbReference>
<feature type="compositionally biased region" description="Polar residues" evidence="13">
    <location>
        <begin position="20"/>
        <end position="33"/>
    </location>
</feature>
<evidence type="ECO:0000256" key="6">
    <source>
        <dbReference type="ARBA" id="ARBA00023054"/>
    </source>
</evidence>
<dbReference type="InterPro" id="IPR036390">
    <property type="entry name" value="WH_DNA-bd_sf"/>
</dbReference>
<dbReference type="GO" id="GO:0051726">
    <property type="term" value="P:regulation of cell cycle"/>
    <property type="evidence" value="ECO:0007669"/>
    <property type="project" value="InterPro"/>
</dbReference>
<dbReference type="SUPFAM" id="SSF46785">
    <property type="entry name" value="Winged helix' DNA-binding domain"/>
    <property type="match status" value="1"/>
</dbReference>
<dbReference type="InterPro" id="IPR036388">
    <property type="entry name" value="WH-like_DNA-bd_sf"/>
</dbReference>
<dbReference type="InterPro" id="IPR014889">
    <property type="entry name" value="Transc_factor_DP_C"/>
</dbReference>
<sequence length="359" mass="40032">MDQKMENGDKKAEYSMMLANGSSMTTAPFSAGQSPSSSGSRGSPSSRSGTATTNPVGDNKFTRLIHLDMQGDDAASPQDTTTGRKKKRGQRAVNGDKSGRGLRQFSMKVCEKVQSKGRTTYNEVADELVAEFSNPINNVGPPDQKQQYDEKNIRRRVYDALNVLMAMDIISKDKKEIQWRGLPRTTLNDIEQLKTESIEIKNRMEKKTSYLREVEEQYNGLKNLIQRNERLYGTENAPSGGVALPFILVQTRPNATVEVEISEDMQLVHFDFNSTPFELHDDAYVLKAIRQSEMQNSNLLHDPATNLSSSAKNGENSNSIIVYENQNIQSPMFNAANNIPRSPSIPGILKARMKNEANC</sequence>
<keyword evidence="17" id="KW-1185">Reference proteome</keyword>
<dbReference type="Gene3D" id="1.20.140.80">
    <property type="entry name" value="Transcription factor DP"/>
    <property type="match status" value="1"/>
</dbReference>
<evidence type="ECO:0000259" key="14">
    <source>
        <dbReference type="SMART" id="SM01138"/>
    </source>
</evidence>
<organism evidence="16 17">
    <name type="scientific">Zostera marina</name>
    <name type="common">Eelgrass</name>
    <dbReference type="NCBI Taxonomy" id="29655"/>
    <lineage>
        <taxon>Eukaryota</taxon>
        <taxon>Viridiplantae</taxon>
        <taxon>Streptophyta</taxon>
        <taxon>Embryophyta</taxon>
        <taxon>Tracheophyta</taxon>
        <taxon>Spermatophyta</taxon>
        <taxon>Magnoliopsida</taxon>
        <taxon>Liliopsida</taxon>
        <taxon>Zosteraceae</taxon>
        <taxon>Zostera</taxon>
    </lineage>
</organism>
<dbReference type="GO" id="GO:0003677">
    <property type="term" value="F:DNA binding"/>
    <property type="evidence" value="ECO:0007669"/>
    <property type="project" value="UniProtKB-UniRule"/>
</dbReference>
<keyword evidence="6" id="KW-0175">Coiled coil</keyword>
<evidence type="ECO:0000256" key="2">
    <source>
        <dbReference type="ARBA" id="ARBA00004496"/>
    </source>
</evidence>
<evidence type="ECO:0000313" key="16">
    <source>
        <dbReference type="EMBL" id="KMZ58252.1"/>
    </source>
</evidence>
<evidence type="ECO:0000256" key="8">
    <source>
        <dbReference type="ARBA" id="ARBA00023163"/>
    </source>
</evidence>
<dbReference type="OrthoDB" id="552115at2759"/>
<evidence type="ECO:0000259" key="15">
    <source>
        <dbReference type="SMART" id="SM01372"/>
    </source>
</evidence>
<dbReference type="GO" id="GO:0000981">
    <property type="term" value="F:DNA-binding transcription factor activity, RNA polymerase II-specific"/>
    <property type="evidence" value="ECO:0000318"/>
    <property type="project" value="GO_Central"/>
</dbReference>
<feature type="compositionally biased region" description="Low complexity" evidence="13">
    <location>
        <begin position="34"/>
        <end position="49"/>
    </location>
</feature>
<evidence type="ECO:0000256" key="5">
    <source>
        <dbReference type="ARBA" id="ARBA00023015"/>
    </source>
</evidence>
<evidence type="ECO:0000256" key="9">
    <source>
        <dbReference type="ARBA" id="ARBA00023242"/>
    </source>
</evidence>
<proteinExistence type="inferred from homology"/>
<feature type="domain" description="E2F/DP family winged-helix DNA-binding" evidence="15">
    <location>
        <begin position="97"/>
        <end position="181"/>
    </location>
</feature>
<evidence type="ECO:0000256" key="13">
    <source>
        <dbReference type="SAM" id="MobiDB-lite"/>
    </source>
</evidence>
<feature type="region of interest" description="Disordered" evidence="13">
    <location>
        <begin position="1"/>
        <end position="100"/>
    </location>
</feature>
<dbReference type="FunFam" id="1.20.140.80:FF:000002">
    <property type="entry name" value="Transcription factor-like protein DPB"/>
    <property type="match status" value="1"/>
</dbReference>
<protein>
    <submittedName>
        <fullName evidence="16">Putative Transcription factor Dp-1</fullName>
    </submittedName>
</protein>
<dbReference type="PIRSF" id="PIRSF009404">
    <property type="entry name" value="Transcription_factor_DP"/>
    <property type="match status" value="1"/>
</dbReference>
<dbReference type="OMA" id="HHVGLQN"/>
<reference evidence="17" key="1">
    <citation type="journal article" date="2016" name="Nature">
        <title>The genome of the seagrass Zostera marina reveals angiosperm adaptation to the sea.</title>
        <authorList>
            <person name="Olsen J.L."/>
            <person name="Rouze P."/>
            <person name="Verhelst B."/>
            <person name="Lin Y.-C."/>
            <person name="Bayer T."/>
            <person name="Collen J."/>
            <person name="Dattolo E."/>
            <person name="De Paoli E."/>
            <person name="Dittami S."/>
            <person name="Maumus F."/>
            <person name="Michel G."/>
            <person name="Kersting A."/>
            <person name="Lauritano C."/>
            <person name="Lohaus R."/>
            <person name="Toepel M."/>
            <person name="Tonon T."/>
            <person name="Vanneste K."/>
            <person name="Amirebrahimi M."/>
            <person name="Brakel J."/>
            <person name="Bostroem C."/>
            <person name="Chovatia M."/>
            <person name="Grimwood J."/>
            <person name="Jenkins J.W."/>
            <person name="Jueterbock A."/>
            <person name="Mraz A."/>
            <person name="Stam W.T."/>
            <person name="Tice H."/>
            <person name="Bornberg-Bauer E."/>
            <person name="Green P.J."/>
            <person name="Pearson G.A."/>
            <person name="Procaccini G."/>
            <person name="Duarte C.M."/>
            <person name="Schmutz J."/>
            <person name="Reusch T.B.H."/>
            <person name="Van de Peer Y."/>
        </authorList>
    </citation>
    <scope>NUCLEOTIDE SEQUENCE [LARGE SCALE GENOMIC DNA]</scope>
    <source>
        <strain evidence="17">cv. Finnish</strain>
    </source>
</reference>
<keyword evidence="4" id="KW-0963">Cytoplasm</keyword>
<accession>A0A0K9NQ97</accession>
<keyword evidence="9 11" id="KW-0539">Nucleus</keyword>
<dbReference type="Proteomes" id="UP000036987">
    <property type="component" value="Unassembled WGS sequence"/>
</dbReference>
<keyword evidence="5 11" id="KW-0805">Transcription regulation</keyword>
<dbReference type="CDD" id="cd14458">
    <property type="entry name" value="DP_DD"/>
    <property type="match status" value="1"/>
</dbReference>
<dbReference type="Pfam" id="PF02319">
    <property type="entry name" value="WHD_E2F_TDP"/>
    <property type="match status" value="1"/>
</dbReference>
<comment type="similarity">
    <text evidence="3 11 12">Belongs to the E2F/DP family.</text>
</comment>
<dbReference type="GO" id="GO:0005634">
    <property type="term" value="C:nucleus"/>
    <property type="evidence" value="ECO:0000318"/>
    <property type="project" value="GO_Central"/>
</dbReference>
<feature type="domain" description="Transcription factor DP C-terminal" evidence="14">
    <location>
        <begin position="188"/>
        <end position="355"/>
    </location>
</feature>